<evidence type="ECO:0008006" key="4">
    <source>
        <dbReference type="Google" id="ProtNLM"/>
    </source>
</evidence>
<keyword evidence="3" id="KW-1185">Reference proteome</keyword>
<evidence type="ECO:0000256" key="1">
    <source>
        <dbReference type="SAM" id="Phobius"/>
    </source>
</evidence>
<proteinExistence type="predicted"/>
<accession>A0A916UWC3</accession>
<feature type="transmembrane region" description="Helical" evidence="1">
    <location>
        <begin position="65"/>
        <end position="90"/>
    </location>
</feature>
<reference evidence="2" key="2">
    <citation type="submission" date="2020-09" db="EMBL/GenBank/DDBJ databases">
        <authorList>
            <person name="Sun Q."/>
            <person name="Zhou Y."/>
        </authorList>
    </citation>
    <scope>NUCLEOTIDE SEQUENCE</scope>
    <source>
        <strain evidence="2">CGMCC 1.12919</strain>
    </source>
</reference>
<dbReference type="AlphaFoldDB" id="A0A916UWC3"/>
<dbReference type="Proteomes" id="UP000637002">
    <property type="component" value="Unassembled WGS sequence"/>
</dbReference>
<dbReference type="RefSeq" id="WP_188612448.1">
    <property type="nucleotide sequence ID" value="NZ_BMGG01000011.1"/>
</dbReference>
<sequence>MEQLLPIILQLIGGAAGGNAIGSALKNLNLGPLGNTIAGAVGGGVLGQLLQGLLPALQGAGGMDIASIAGNLVGGGVTGAIVTAVVGLIVKRLRPA</sequence>
<name>A0A916UWC3_9HYPH</name>
<dbReference type="EMBL" id="BMGG01000011">
    <property type="protein sequence ID" value="GGC90896.1"/>
    <property type="molecule type" value="Genomic_DNA"/>
</dbReference>
<gene>
    <name evidence="2" type="ORF">GCM10010994_55870</name>
</gene>
<protein>
    <recommendedName>
        <fullName evidence="4">DNA methyltransferase</fullName>
    </recommendedName>
</protein>
<keyword evidence="1" id="KW-0812">Transmembrane</keyword>
<evidence type="ECO:0000313" key="2">
    <source>
        <dbReference type="EMBL" id="GGC90896.1"/>
    </source>
</evidence>
<comment type="caution">
    <text evidence="2">The sequence shown here is derived from an EMBL/GenBank/DDBJ whole genome shotgun (WGS) entry which is preliminary data.</text>
</comment>
<evidence type="ECO:0000313" key="3">
    <source>
        <dbReference type="Proteomes" id="UP000637002"/>
    </source>
</evidence>
<keyword evidence="1" id="KW-1133">Transmembrane helix</keyword>
<reference evidence="2" key="1">
    <citation type="journal article" date="2014" name="Int. J. Syst. Evol. Microbiol.">
        <title>Complete genome sequence of Corynebacterium casei LMG S-19264T (=DSM 44701T), isolated from a smear-ripened cheese.</title>
        <authorList>
            <consortium name="US DOE Joint Genome Institute (JGI-PGF)"/>
            <person name="Walter F."/>
            <person name="Albersmeier A."/>
            <person name="Kalinowski J."/>
            <person name="Ruckert C."/>
        </authorList>
    </citation>
    <scope>NUCLEOTIDE SEQUENCE</scope>
    <source>
        <strain evidence="2">CGMCC 1.12919</strain>
    </source>
</reference>
<keyword evidence="1" id="KW-0472">Membrane</keyword>
<organism evidence="2 3">
    <name type="scientific">Chelatococcus reniformis</name>
    <dbReference type="NCBI Taxonomy" id="1494448"/>
    <lineage>
        <taxon>Bacteria</taxon>
        <taxon>Pseudomonadati</taxon>
        <taxon>Pseudomonadota</taxon>
        <taxon>Alphaproteobacteria</taxon>
        <taxon>Hyphomicrobiales</taxon>
        <taxon>Chelatococcaceae</taxon>
        <taxon>Chelatococcus</taxon>
    </lineage>
</organism>